<dbReference type="RefSeq" id="WP_046561211.1">
    <property type="nucleotide sequence ID" value="NZ_CP010975.1"/>
</dbReference>
<dbReference type="CDD" id="cd04301">
    <property type="entry name" value="NAT_SF"/>
    <property type="match status" value="1"/>
</dbReference>
<organism evidence="2 3">
    <name type="scientific">Kangiella geojedonensis</name>
    <dbReference type="NCBI Taxonomy" id="914150"/>
    <lineage>
        <taxon>Bacteria</taxon>
        <taxon>Pseudomonadati</taxon>
        <taxon>Pseudomonadota</taxon>
        <taxon>Gammaproteobacteria</taxon>
        <taxon>Kangiellales</taxon>
        <taxon>Kangiellaceae</taxon>
        <taxon>Kangiella</taxon>
    </lineage>
</organism>
<dbReference type="Gene3D" id="3.40.630.30">
    <property type="match status" value="1"/>
</dbReference>
<feature type="domain" description="N-acetyltransferase" evidence="1">
    <location>
        <begin position="3"/>
        <end position="146"/>
    </location>
</feature>
<dbReference type="KEGG" id="kge:TQ33_1144"/>
<dbReference type="Pfam" id="PF00583">
    <property type="entry name" value="Acetyltransf_1"/>
    <property type="match status" value="1"/>
</dbReference>
<gene>
    <name evidence="2" type="ORF">TQ33_1144</name>
</gene>
<dbReference type="OrthoDB" id="1178186at2"/>
<evidence type="ECO:0000313" key="2">
    <source>
        <dbReference type="EMBL" id="AKE52104.1"/>
    </source>
</evidence>
<dbReference type="GO" id="GO:0016747">
    <property type="term" value="F:acyltransferase activity, transferring groups other than amino-acyl groups"/>
    <property type="evidence" value="ECO:0007669"/>
    <property type="project" value="InterPro"/>
</dbReference>
<sequence>MNINISVVPVEKIYPLRHQVLRTGQPLETCYYPEDSRDGVFHLAAIKDDEVVGIASFYPENHDAFGDVNCWRLRGMATSETVRGQGVGRQLLQHGLTHCYQKGAGLLWCNARVSASEFYRKLNFAIQGEAFNIEDIGPHHLMYYQY</sequence>
<dbReference type="InterPro" id="IPR016181">
    <property type="entry name" value="Acyl_CoA_acyltransferase"/>
</dbReference>
<evidence type="ECO:0000259" key="1">
    <source>
        <dbReference type="PROSITE" id="PS51186"/>
    </source>
</evidence>
<accession>A0A0F6TQE3</accession>
<keyword evidence="3" id="KW-1185">Reference proteome</keyword>
<dbReference type="InterPro" id="IPR000182">
    <property type="entry name" value="GNAT_dom"/>
</dbReference>
<dbReference type="Proteomes" id="UP000034071">
    <property type="component" value="Chromosome"/>
</dbReference>
<dbReference type="SUPFAM" id="SSF55729">
    <property type="entry name" value="Acyl-CoA N-acyltransferases (Nat)"/>
    <property type="match status" value="1"/>
</dbReference>
<keyword evidence="2" id="KW-0808">Transferase</keyword>
<evidence type="ECO:0000313" key="3">
    <source>
        <dbReference type="Proteomes" id="UP000034071"/>
    </source>
</evidence>
<dbReference type="AlphaFoldDB" id="A0A0F6TQE3"/>
<protein>
    <submittedName>
        <fullName evidence="2">GCN5-related N-acetyltransferase</fullName>
    </submittedName>
</protein>
<proteinExistence type="predicted"/>
<dbReference type="STRING" id="914150.TQ33_1144"/>
<dbReference type="EMBL" id="CP010975">
    <property type="protein sequence ID" value="AKE52104.1"/>
    <property type="molecule type" value="Genomic_DNA"/>
</dbReference>
<reference evidence="2 3" key="1">
    <citation type="submission" date="2015-02" db="EMBL/GenBank/DDBJ databases">
        <title>Complete genome sequence of Kangiella geojedonensis strain YCS-5T.</title>
        <authorList>
            <person name="Kim K.M."/>
        </authorList>
    </citation>
    <scope>NUCLEOTIDE SEQUENCE [LARGE SCALE GENOMIC DNA]</scope>
    <source>
        <strain evidence="2 3">YCS-5</strain>
    </source>
</reference>
<name>A0A0F6TQE3_9GAMM</name>
<dbReference type="PROSITE" id="PS51186">
    <property type="entry name" value="GNAT"/>
    <property type="match status" value="1"/>
</dbReference>
<dbReference type="HOGENOM" id="CLU_056607_4_1_6"/>